<evidence type="ECO:0000313" key="2">
    <source>
        <dbReference type="Proteomes" id="UP000288507"/>
    </source>
</evidence>
<dbReference type="InterPro" id="IPR041021">
    <property type="entry name" value="HMUD2"/>
</dbReference>
<dbReference type="Proteomes" id="UP000288507">
    <property type="component" value="Unassembled WGS sequence"/>
</dbReference>
<evidence type="ECO:0000313" key="1">
    <source>
        <dbReference type="EMBL" id="RTJ78342.1"/>
    </source>
</evidence>
<name>A0A431EAA9_CAMJU</name>
<dbReference type="AlphaFoldDB" id="A0A431EAA9"/>
<organism evidence="1 2">
    <name type="scientific">Campylobacter jejuni</name>
    <dbReference type="NCBI Taxonomy" id="197"/>
    <lineage>
        <taxon>Bacteria</taxon>
        <taxon>Pseudomonadati</taxon>
        <taxon>Campylobacterota</taxon>
        <taxon>Epsilonproteobacteria</taxon>
        <taxon>Campylobacterales</taxon>
        <taxon>Campylobacteraceae</taxon>
        <taxon>Campylobacter</taxon>
    </lineage>
</organism>
<comment type="caution">
    <text evidence="1">The sequence shown here is derived from an EMBL/GenBank/DDBJ whole genome shotgun (WGS) entry which is preliminary data.</text>
</comment>
<reference evidence="1 2" key="1">
    <citation type="journal article" date="2019" name="Appl. Environ. Microbiol.">
        <title>Population genetics and characterization of Campylobacter jejuni isolates in western jackdaws and game birds in Finland.</title>
        <authorList>
            <person name="Kovanen S."/>
            <person name="Rossi M."/>
            <person name="Pohja-Mykra M."/>
            <person name="Nieminen T."/>
            <person name="Raunio-Saarnisto M."/>
            <person name="Sauvala M."/>
            <person name="Fredriksson-Ahomaa M."/>
            <person name="Hanninen M.L."/>
            <person name="Kivisto R."/>
        </authorList>
    </citation>
    <scope>NUCLEOTIDE SEQUENCE [LARGE SCALE GENOMIC DNA]</scope>
    <source>
        <strain evidence="1 2">CB313</strain>
    </source>
</reference>
<dbReference type="Pfam" id="PF18747">
    <property type="entry name" value="HMUD2"/>
    <property type="match status" value="1"/>
</dbReference>
<sequence>MSRNAYILNGTSGVGKGTRVLQLMMFLENYLALQPKLLVMTGSKEWVIGRHYPDLDFTVAGKFTFNRINKKVSWSGWDSIAHNNNVYDRLEILGQEMNVLVPDLVRYLLRNWGSHWTIEGYPKVTPTAYSLWGSFDKIYDTYYVYDDVATEAAERCRIRTGVTSSSKANVDGQGMALRNVFTQVDRAKMIKDIDTSNYFREKLSANSPLHSWGNIFLDSVGMSELIPMFEKFCEENQYHRRHDMDNVLDLNDKYKNQSELDRIVVDYRDIVKDGLIFRTKQGSETATWRVVRDGKLETANINFFGIYRKDMPNLIQWKKELKEKGLVYEDGEYRSIKEEK</sequence>
<proteinExistence type="predicted"/>
<protein>
    <submittedName>
        <fullName evidence="1">Uncharacterized protein</fullName>
    </submittedName>
</protein>
<accession>A0A431EAA9</accession>
<gene>
    <name evidence="1" type="ORF">C3H57_08530</name>
</gene>
<dbReference type="RefSeq" id="WP_126232459.1">
    <property type="nucleotide sequence ID" value="NZ_PRBV01000014.1"/>
</dbReference>
<dbReference type="EMBL" id="PRBV01000014">
    <property type="protein sequence ID" value="RTJ78342.1"/>
    <property type="molecule type" value="Genomic_DNA"/>
</dbReference>